<keyword evidence="2" id="KW-1185">Reference proteome</keyword>
<organism evidence="1 2">
    <name type="scientific">Acidisoma silvae</name>
    <dbReference type="NCBI Taxonomy" id="2802396"/>
    <lineage>
        <taxon>Bacteria</taxon>
        <taxon>Pseudomonadati</taxon>
        <taxon>Pseudomonadota</taxon>
        <taxon>Alphaproteobacteria</taxon>
        <taxon>Acetobacterales</taxon>
        <taxon>Acidocellaceae</taxon>
        <taxon>Acidisoma</taxon>
    </lineage>
</organism>
<dbReference type="AlphaFoldDB" id="A0A963YVJ3"/>
<evidence type="ECO:0000313" key="1">
    <source>
        <dbReference type="EMBL" id="MCB8877909.1"/>
    </source>
</evidence>
<evidence type="ECO:0000313" key="2">
    <source>
        <dbReference type="Proteomes" id="UP000708298"/>
    </source>
</evidence>
<comment type="caution">
    <text evidence="1">The sequence shown here is derived from an EMBL/GenBank/DDBJ whole genome shotgun (WGS) entry which is preliminary data.</text>
</comment>
<protein>
    <submittedName>
        <fullName evidence="1">Uncharacterized protein</fullName>
    </submittedName>
</protein>
<proteinExistence type="predicted"/>
<gene>
    <name evidence="1" type="ORF">ASILVAE211_22150</name>
</gene>
<reference evidence="1" key="1">
    <citation type="journal article" date="2021" name="Microorganisms">
        <title>Acidisoma silvae sp. nov. and Acidisomacellulosilytica sp. nov., Two Acidophilic Bacteria Isolated from Decaying Wood, Hydrolyzing Cellulose and Producing Poly-3-hydroxybutyrate.</title>
        <authorList>
            <person name="Mieszkin S."/>
            <person name="Pouder E."/>
            <person name="Uroz S."/>
            <person name="Simon-Colin C."/>
            <person name="Alain K."/>
        </authorList>
    </citation>
    <scope>NUCLEOTIDE SEQUENCE</scope>
    <source>
        <strain evidence="1">HW T2.11</strain>
    </source>
</reference>
<name>A0A963YVJ3_9PROT</name>
<sequence length="47" mass="5273">MPSLTAVIGIKFEDYLRSIGLITTKVADDHPPHHVDPLKRTTYALLQ</sequence>
<accession>A0A963YVJ3</accession>
<dbReference type="Proteomes" id="UP000708298">
    <property type="component" value="Unassembled WGS sequence"/>
</dbReference>
<dbReference type="EMBL" id="JAESVB010000019">
    <property type="protein sequence ID" value="MCB8877909.1"/>
    <property type="molecule type" value="Genomic_DNA"/>
</dbReference>
<reference evidence="1" key="2">
    <citation type="submission" date="2021-01" db="EMBL/GenBank/DDBJ databases">
        <authorList>
            <person name="Mieszkin S."/>
            <person name="Pouder E."/>
            <person name="Alain K."/>
        </authorList>
    </citation>
    <scope>NUCLEOTIDE SEQUENCE</scope>
    <source>
        <strain evidence="1">HW T2.11</strain>
    </source>
</reference>
<dbReference type="RefSeq" id="WP_227323554.1">
    <property type="nucleotide sequence ID" value="NZ_JAESVB010000019.1"/>
</dbReference>